<reference evidence="1" key="1">
    <citation type="submission" date="2023-07" db="EMBL/GenBank/DDBJ databases">
        <authorList>
            <person name="Xia Y."/>
        </authorList>
    </citation>
    <scope>NUCLEOTIDE SEQUENCE</scope>
    <source>
        <strain evidence="1">E</strain>
    </source>
</reference>
<accession>A0AA96EP11</accession>
<evidence type="ECO:0000313" key="1">
    <source>
        <dbReference type="EMBL" id="WNL50049.1"/>
    </source>
</evidence>
<proteinExistence type="predicted"/>
<organism evidence="1">
    <name type="scientific">Marseillevirus sp</name>
    <dbReference type="NCBI Taxonomy" id="2809551"/>
    <lineage>
        <taxon>Viruses</taxon>
        <taxon>Varidnaviria</taxon>
        <taxon>Bamfordvirae</taxon>
        <taxon>Nucleocytoviricota</taxon>
        <taxon>Megaviricetes</taxon>
        <taxon>Pimascovirales</taxon>
        <taxon>Pimascovirales incertae sedis</taxon>
        <taxon>Marseilleviridae</taxon>
        <taxon>Marseillevirus</taxon>
    </lineage>
</organism>
<dbReference type="EMBL" id="OR343189">
    <property type="protein sequence ID" value="WNL50049.1"/>
    <property type="molecule type" value="Genomic_DNA"/>
</dbReference>
<sequence length="109" mass="13264">MTTSSEKMSELLDKHFPIQNLKGVHWTDVSWKDVNVLRKECEILETLDLSGLAYFHPLSFLDIEFVVTDFALWKCKIYGRWFWISDRKEKHQAKQQREEWLNKERWECE</sequence>
<protein>
    <submittedName>
        <fullName evidence="1">Uncharacterized protein</fullName>
    </submittedName>
</protein>
<name>A0AA96EP11_9VIRU</name>
<gene>
    <name evidence="1" type="ORF">MarDSR_010</name>
</gene>